<protein>
    <recommendedName>
        <fullName evidence="4">Lipoprotein</fullName>
    </recommendedName>
</protein>
<gene>
    <name evidence="2" type="ORF">EI291_04825</name>
</gene>
<dbReference type="AlphaFoldDB" id="A0A3R9NLQ5"/>
<evidence type="ECO:0000313" key="2">
    <source>
        <dbReference type="EMBL" id="RSK49976.1"/>
    </source>
</evidence>
<feature type="chain" id="PRO_5018627648" description="Lipoprotein" evidence="1">
    <location>
        <begin position="22"/>
        <end position="158"/>
    </location>
</feature>
<name>A0A3R9NLQ5_9BACT</name>
<sequence>MPATPAIVTFWGALLGIAALTACTTQSENPQNPLLPDTEVSVMPVSSATHDTFSISTPHTVKVYLNSRALYRQAVANGITDYLQFSCKSESKGLSIVHYRLQQDTAYVTFDITDPTAFKQPVDVAHLKYSFALDLNLRRPGIDSTFNSLDVFYISSKP</sequence>
<accession>A0A3R9NLQ5</accession>
<dbReference type="EMBL" id="RWIT01000002">
    <property type="protein sequence ID" value="RSK49976.1"/>
    <property type="molecule type" value="Genomic_DNA"/>
</dbReference>
<feature type="signal peptide" evidence="1">
    <location>
        <begin position="1"/>
        <end position="21"/>
    </location>
</feature>
<keyword evidence="3" id="KW-1185">Reference proteome</keyword>
<dbReference type="Proteomes" id="UP000273500">
    <property type="component" value="Unassembled WGS sequence"/>
</dbReference>
<comment type="caution">
    <text evidence="2">The sequence shown here is derived from an EMBL/GenBank/DDBJ whole genome shotgun (WGS) entry which is preliminary data.</text>
</comment>
<keyword evidence="1" id="KW-0732">Signal</keyword>
<evidence type="ECO:0000313" key="3">
    <source>
        <dbReference type="Proteomes" id="UP000273500"/>
    </source>
</evidence>
<evidence type="ECO:0000256" key="1">
    <source>
        <dbReference type="SAM" id="SignalP"/>
    </source>
</evidence>
<proteinExistence type="predicted"/>
<reference evidence="2 3" key="1">
    <citation type="submission" date="2018-12" db="EMBL/GenBank/DDBJ databases">
        <authorList>
            <person name="Feng G."/>
            <person name="Zhu H."/>
        </authorList>
    </citation>
    <scope>NUCLEOTIDE SEQUENCE [LARGE SCALE GENOMIC DNA]</scope>
    <source>
        <strain evidence="2 3">KCTC 12533</strain>
    </source>
</reference>
<organism evidence="2 3">
    <name type="scientific">Hymenobacter rigui</name>
    <dbReference type="NCBI Taxonomy" id="334424"/>
    <lineage>
        <taxon>Bacteria</taxon>
        <taxon>Pseudomonadati</taxon>
        <taxon>Bacteroidota</taxon>
        <taxon>Cytophagia</taxon>
        <taxon>Cytophagales</taxon>
        <taxon>Hymenobacteraceae</taxon>
        <taxon>Hymenobacter</taxon>
    </lineage>
</organism>
<evidence type="ECO:0008006" key="4">
    <source>
        <dbReference type="Google" id="ProtNLM"/>
    </source>
</evidence>